<organism evidence="2 3">
    <name type="scientific">Ancylostoma caninum</name>
    <name type="common">Dog hookworm</name>
    <dbReference type="NCBI Taxonomy" id="29170"/>
    <lineage>
        <taxon>Eukaryota</taxon>
        <taxon>Metazoa</taxon>
        <taxon>Ecdysozoa</taxon>
        <taxon>Nematoda</taxon>
        <taxon>Chromadorea</taxon>
        <taxon>Rhabditida</taxon>
        <taxon>Rhabditina</taxon>
        <taxon>Rhabditomorpha</taxon>
        <taxon>Strongyloidea</taxon>
        <taxon>Ancylostomatidae</taxon>
        <taxon>Ancylostomatinae</taxon>
        <taxon>Ancylostoma</taxon>
    </lineage>
</organism>
<dbReference type="STRING" id="29170.A0A368H8E2"/>
<dbReference type="PANTHER" id="PTHR34401:SF3">
    <property type="entry name" value="DB DOMAIN-CONTAINING PROTEIN"/>
    <property type="match status" value="1"/>
</dbReference>
<feature type="signal peptide" evidence="1">
    <location>
        <begin position="1"/>
        <end position="16"/>
    </location>
</feature>
<keyword evidence="3" id="KW-1185">Reference proteome</keyword>
<gene>
    <name evidence="2" type="ORF">ANCCAN_00868</name>
</gene>
<dbReference type="AlphaFoldDB" id="A0A368H8E2"/>
<comment type="caution">
    <text evidence="2">The sequence shown here is derived from an EMBL/GenBank/DDBJ whole genome shotgun (WGS) entry which is preliminary data.</text>
</comment>
<feature type="chain" id="PRO_5016746276" description="DB module" evidence="1">
    <location>
        <begin position="17"/>
        <end position="207"/>
    </location>
</feature>
<accession>A0A368H8E2</accession>
<name>A0A368H8E2_ANCCA</name>
<dbReference type="OrthoDB" id="5780784at2759"/>
<sequence>MIRLLTLLSIAIAVHSLRIRQCTCAEIKPCTKVNSTTVMKCTDQCQKHANKTGASFLPLRKCFEDIDGSIDGIIKCFKNKLVNTCAPHDNPLMVRKFHPDALKLALLKEITDQLKKSGIRNEIMKFFREDKLFSICRLKCMTDESLRCFRTRRCGLSLPSNHEIVKSLKDCALVNGMDTDGFRKLCHCTANAGARGLAESCDKIVIS</sequence>
<dbReference type="PANTHER" id="PTHR34401">
    <property type="entry name" value="PROTEIN CBG12388-RELATED"/>
    <property type="match status" value="1"/>
</dbReference>
<evidence type="ECO:0000313" key="3">
    <source>
        <dbReference type="Proteomes" id="UP000252519"/>
    </source>
</evidence>
<evidence type="ECO:0000256" key="1">
    <source>
        <dbReference type="SAM" id="SignalP"/>
    </source>
</evidence>
<dbReference type="EMBL" id="JOJR01000004">
    <property type="protein sequence ID" value="RCN52873.1"/>
    <property type="molecule type" value="Genomic_DNA"/>
</dbReference>
<evidence type="ECO:0000313" key="2">
    <source>
        <dbReference type="EMBL" id="RCN52873.1"/>
    </source>
</evidence>
<protein>
    <recommendedName>
        <fullName evidence="4">DB module</fullName>
    </recommendedName>
</protein>
<dbReference type="Proteomes" id="UP000252519">
    <property type="component" value="Unassembled WGS sequence"/>
</dbReference>
<evidence type="ECO:0008006" key="4">
    <source>
        <dbReference type="Google" id="ProtNLM"/>
    </source>
</evidence>
<keyword evidence="1" id="KW-0732">Signal</keyword>
<proteinExistence type="predicted"/>
<reference evidence="2 3" key="1">
    <citation type="submission" date="2014-10" db="EMBL/GenBank/DDBJ databases">
        <title>Draft genome of the hookworm Ancylostoma caninum.</title>
        <authorList>
            <person name="Mitreva M."/>
        </authorList>
    </citation>
    <scope>NUCLEOTIDE SEQUENCE [LARGE SCALE GENOMIC DNA]</scope>
    <source>
        <strain evidence="2 3">Baltimore</strain>
    </source>
</reference>